<proteinExistence type="predicted"/>
<evidence type="ECO:0000313" key="2">
    <source>
        <dbReference type="Proteomes" id="UP000663586"/>
    </source>
</evidence>
<accession>A0A897MUZ3</accession>
<gene>
    <name evidence="1" type="ORF">AArcS_1558</name>
</gene>
<protein>
    <submittedName>
        <fullName evidence="1">Uncharacterized protein</fullName>
    </submittedName>
</protein>
<keyword evidence="2" id="KW-1185">Reference proteome</keyword>
<reference evidence="1" key="1">
    <citation type="submission" date="2020-11" db="EMBL/GenBank/DDBJ databases">
        <title>Carbohydrate-dependent, anaerobic sulfur respiration: A novel catabolism in halophilic archaea.</title>
        <authorList>
            <person name="Sorokin D.Y."/>
            <person name="Messina E."/>
            <person name="Smedile F."/>
            <person name="La Cono V."/>
            <person name="Hallsworth J.E."/>
            <person name="Yakimov M.M."/>
        </authorList>
    </citation>
    <scope>NUCLEOTIDE SEQUENCE</scope>
    <source>
        <strain evidence="1">AArc-S</strain>
    </source>
</reference>
<evidence type="ECO:0000313" key="1">
    <source>
        <dbReference type="EMBL" id="QSG02769.1"/>
    </source>
</evidence>
<dbReference type="AlphaFoldDB" id="A0A897MUZ3"/>
<dbReference type="KEGG" id="hara:AArcS_1558"/>
<name>A0A897MUZ3_9EURY</name>
<organism evidence="1 2">
    <name type="scientific">Natranaeroarchaeum sulfidigenes</name>
    <dbReference type="NCBI Taxonomy" id="2784880"/>
    <lineage>
        <taxon>Archaea</taxon>
        <taxon>Methanobacteriati</taxon>
        <taxon>Methanobacteriota</taxon>
        <taxon>Stenosarchaea group</taxon>
        <taxon>Halobacteria</taxon>
        <taxon>Halobacteriales</taxon>
        <taxon>Natronoarchaeaceae</taxon>
        <taxon>Natranaeroarchaeum</taxon>
    </lineage>
</organism>
<dbReference type="EMBL" id="CP064786">
    <property type="protein sequence ID" value="QSG02769.1"/>
    <property type="molecule type" value="Genomic_DNA"/>
</dbReference>
<dbReference type="Proteomes" id="UP000663586">
    <property type="component" value="Chromosome"/>
</dbReference>
<sequence>MPATLLLRTVHSSRVSRRHLCNDGSSFIMNRRQLLAGVGLSISIGASGCIGNLNRAAEITNVEFETGVGVDKRPDDDPRVRFSDNAVYASGVYSTGDMCYDAHLEEPVYDVEDDKLHIELTRQHDGRDECEEVDEAVSYRVIVHFEEELPAIVRVAEEPPVGSEIVKERDTGLLP</sequence>